<accession>A0A4Y2H3H4</accession>
<gene>
    <name evidence="1" type="ORF">AVEN_73312_1</name>
</gene>
<keyword evidence="2" id="KW-1185">Reference proteome</keyword>
<protein>
    <submittedName>
        <fullName evidence="1">Uncharacterized protein</fullName>
    </submittedName>
</protein>
<comment type="caution">
    <text evidence="1">The sequence shown here is derived from an EMBL/GenBank/DDBJ whole genome shotgun (WGS) entry which is preliminary data.</text>
</comment>
<dbReference type="AlphaFoldDB" id="A0A4Y2H3H4"/>
<organism evidence="1 2">
    <name type="scientific">Araneus ventricosus</name>
    <name type="common">Orbweaver spider</name>
    <name type="synonym">Epeira ventricosa</name>
    <dbReference type="NCBI Taxonomy" id="182803"/>
    <lineage>
        <taxon>Eukaryota</taxon>
        <taxon>Metazoa</taxon>
        <taxon>Ecdysozoa</taxon>
        <taxon>Arthropoda</taxon>
        <taxon>Chelicerata</taxon>
        <taxon>Arachnida</taxon>
        <taxon>Araneae</taxon>
        <taxon>Araneomorphae</taxon>
        <taxon>Entelegynae</taxon>
        <taxon>Araneoidea</taxon>
        <taxon>Araneidae</taxon>
        <taxon>Araneus</taxon>
    </lineage>
</organism>
<dbReference type="InterPro" id="IPR036397">
    <property type="entry name" value="RNaseH_sf"/>
</dbReference>
<dbReference type="GO" id="GO:0003676">
    <property type="term" value="F:nucleic acid binding"/>
    <property type="evidence" value="ECO:0007669"/>
    <property type="project" value="InterPro"/>
</dbReference>
<dbReference type="Proteomes" id="UP000499080">
    <property type="component" value="Unassembled WGS sequence"/>
</dbReference>
<name>A0A4Y2H3H4_ARAVE</name>
<evidence type="ECO:0000313" key="1">
    <source>
        <dbReference type="EMBL" id="GBM60640.1"/>
    </source>
</evidence>
<sequence length="79" mass="9207">MRSVLRLRAFIRKYGKAAPGHQSILRWFCQFRETGVDDVPLSPDLTPCDFFLWGHVKDKVYVPQCQQHCKNCRNASLLL</sequence>
<dbReference type="Gene3D" id="3.30.420.10">
    <property type="entry name" value="Ribonuclease H-like superfamily/Ribonuclease H"/>
    <property type="match status" value="1"/>
</dbReference>
<reference evidence="1 2" key="1">
    <citation type="journal article" date="2019" name="Sci. Rep.">
        <title>Orb-weaving spider Araneus ventricosus genome elucidates the spidroin gene catalogue.</title>
        <authorList>
            <person name="Kono N."/>
            <person name="Nakamura H."/>
            <person name="Ohtoshi R."/>
            <person name="Moran D.A.P."/>
            <person name="Shinohara A."/>
            <person name="Yoshida Y."/>
            <person name="Fujiwara M."/>
            <person name="Mori M."/>
            <person name="Tomita M."/>
            <person name="Arakawa K."/>
        </authorList>
    </citation>
    <scope>NUCLEOTIDE SEQUENCE [LARGE SCALE GENOMIC DNA]</scope>
</reference>
<proteinExistence type="predicted"/>
<dbReference type="EMBL" id="BGPR01001732">
    <property type="protein sequence ID" value="GBM60640.1"/>
    <property type="molecule type" value="Genomic_DNA"/>
</dbReference>
<evidence type="ECO:0000313" key="2">
    <source>
        <dbReference type="Proteomes" id="UP000499080"/>
    </source>
</evidence>